<feature type="compositionally biased region" description="Low complexity" evidence="1">
    <location>
        <begin position="175"/>
        <end position="196"/>
    </location>
</feature>
<feature type="compositionally biased region" description="Basic and acidic residues" evidence="1">
    <location>
        <begin position="246"/>
        <end position="256"/>
    </location>
</feature>
<organism evidence="2 3">
    <name type="scientific">Trypanosoma cruzi</name>
    <dbReference type="NCBI Taxonomy" id="5693"/>
    <lineage>
        <taxon>Eukaryota</taxon>
        <taxon>Discoba</taxon>
        <taxon>Euglenozoa</taxon>
        <taxon>Kinetoplastea</taxon>
        <taxon>Metakinetoplastina</taxon>
        <taxon>Trypanosomatida</taxon>
        <taxon>Trypanosomatidae</taxon>
        <taxon>Trypanosoma</taxon>
        <taxon>Schizotrypanum</taxon>
    </lineage>
</organism>
<reference evidence="2 3" key="1">
    <citation type="journal article" date="2018" name="Microb. Genom.">
        <title>Expanding an expanded genome: long-read sequencing of Trypanosoma cruzi.</title>
        <authorList>
            <person name="Berna L."/>
            <person name="Rodriguez M."/>
            <person name="Chiribao M.L."/>
            <person name="Parodi-Talice A."/>
            <person name="Pita S."/>
            <person name="Rijo G."/>
            <person name="Alvarez-Valin F."/>
            <person name="Robello C."/>
        </authorList>
    </citation>
    <scope>NUCLEOTIDE SEQUENCE [LARGE SCALE GENOMIC DNA]</scope>
    <source>
        <strain evidence="2 3">Dm28c</strain>
    </source>
</reference>
<evidence type="ECO:0000256" key="1">
    <source>
        <dbReference type="SAM" id="MobiDB-lite"/>
    </source>
</evidence>
<dbReference type="Proteomes" id="UP000246121">
    <property type="component" value="Unassembled WGS sequence"/>
</dbReference>
<name>A0A2V2VQN9_TRYCR</name>
<feature type="region of interest" description="Disordered" evidence="1">
    <location>
        <begin position="208"/>
        <end position="256"/>
    </location>
</feature>
<dbReference type="VEuPathDB" id="TriTrypDB:TCDM_03987"/>
<dbReference type="VEuPathDB" id="TriTrypDB:BCY84_13565"/>
<sequence length="256" mass="27877">MASGQEGVLALSRDYEKEAVRLVDRINDGFRSLSQEVLAVTQSHCATVRALQERRQASFDSLQRTLQEQVREVLSAYAREQTRLDKELEDEHRLFESGISVTANQSSSPADVLPFRHMVRNVCRDAVESSKEYFPPCSLDENLAESLRLINESFRVKAASASLVALVQMGNMPPSRSSNSSLSTNTTNTATTTTPTAANVMTATAAFGSSGDSQPSVLSTKVVNRAAGNNGVVKAKRLRSGSSMSDSRRTSARQEK</sequence>
<dbReference type="VEuPathDB" id="TriTrypDB:TcG_03645"/>
<evidence type="ECO:0000313" key="3">
    <source>
        <dbReference type="Proteomes" id="UP000246121"/>
    </source>
</evidence>
<feature type="region of interest" description="Disordered" evidence="1">
    <location>
        <begin position="173"/>
        <end position="196"/>
    </location>
</feature>
<proteinExistence type="predicted"/>
<protein>
    <submittedName>
        <fullName evidence="2">Putative kinesin</fullName>
    </submittedName>
</protein>
<dbReference type="VEuPathDB" id="TriTrypDB:TcBrA4_0082370"/>
<dbReference type="VEuPathDB" id="TriTrypDB:ECC02_002226"/>
<dbReference type="VEuPathDB" id="TriTrypDB:TcCL_ESM07632"/>
<gene>
    <name evidence="2" type="ORF">C4B63_11g37</name>
</gene>
<feature type="compositionally biased region" description="Polar residues" evidence="1">
    <location>
        <begin position="210"/>
        <end position="219"/>
    </location>
</feature>
<dbReference type="VEuPathDB" id="TriTrypDB:TcCLB.504047.30"/>
<dbReference type="AlphaFoldDB" id="A0A2V2VQN9"/>
<dbReference type="VEuPathDB" id="TriTrypDB:C4B63_11g37"/>
<evidence type="ECO:0000313" key="2">
    <source>
        <dbReference type="EMBL" id="PWU98671.1"/>
    </source>
</evidence>
<dbReference type="VEuPathDB" id="TriTrypDB:C3747_20g32"/>
<comment type="caution">
    <text evidence="2">The sequence shown here is derived from an EMBL/GenBank/DDBJ whole genome shotgun (WGS) entry which is preliminary data.</text>
</comment>
<feature type="compositionally biased region" description="Low complexity" evidence="1">
    <location>
        <begin position="221"/>
        <end position="233"/>
    </location>
</feature>
<dbReference type="EMBL" id="PRFA01000011">
    <property type="protein sequence ID" value="PWU98671.1"/>
    <property type="molecule type" value="Genomic_DNA"/>
</dbReference>
<dbReference type="VEuPathDB" id="TriTrypDB:TCSYLVIO_006382"/>
<accession>A0A2V2VQN9</accession>